<dbReference type="GO" id="GO:0004674">
    <property type="term" value="F:protein serine/threonine kinase activity"/>
    <property type="evidence" value="ECO:0007669"/>
    <property type="project" value="InterPro"/>
</dbReference>
<keyword evidence="2" id="KW-0547">Nucleotide-binding</keyword>
<dbReference type="GO" id="GO:0005829">
    <property type="term" value="C:cytosol"/>
    <property type="evidence" value="ECO:0007669"/>
    <property type="project" value="TreeGrafter"/>
</dbReference>
<evidence type="ECO:0000313" key="7">
    <source>
        <dbReference type="Proteomes" id="UP000688137"/>
    </source>
</evidence>
<dbReference type="GO" id="GO:0010506">
    <property type="term" value="P:regulation of autophagy"/>
    <property type="evidence" value="ECO:0007669"/>
    <property type="project" value="InterPro"/>
</dbReference>
<evidence type="ECO:0000313" key="6">
    <source>
        <dbReference type="EMBL" id="CAD8097504.1"/>
    </source>
</evidence>
<evidence type="ECO:0000256" key="4">
    <source>
        <dbReference type="ARBA" id="ARBA00022840"/>
    </source>
</evidence>
<evidence type="ECO:0000256" key="2">
    <source>
        <dbReference type="ARBA" id="ARBA00022741"/>
    </source>
</evidence>
<feature type="domain" description="Protein kinase" evidence="5">
    <location>
        <begin position="13"/>
        <end position="281"/>
    </location>
</feature>
<dbReference type="InterPro" id="IPR008271">
    <property type="entry name" value="Ser/Thr_kinase_AS"/>
</dbReference>
<keyword evidence="7" id="KW-1185">Reference proteome</keyword>
<dbReference type="InterPro" id="IPR045269">
    <property type="entry name" value="Atg1-like"/>
</dbReference>
<dbReference type="SMART" id="SM00220">
    <property type="entry name" value="S_TKc"/>
    <property type="match status" value="1"/>
</dbReference>
<evidence type="ECO:0000256" key="1">
    <source>
        <dbReference type="ARBA" id="ARBA00022679"/>
    </source>
</evidence>
<name>A0A8S1P3R5_PARPR</name>
<comment type="caution">
    <text evidence="6">The sequence shown here is derived from an EMBL/GenBank/DDBJ whole genome shotgun (WGS) entry which is preliminary data.</text>
</comment>
<dbReference type="EMBL" id="CAJJDM010000107">
    <property type="protein sequence ID" value="CAD8097504.1"/>
    <property type="molecule type" value="Genomic_DNA"/>
</dbReference>
<dbReference type="GO" id="GO:0000407">
    <property type="term" value="C:phagophore assembly site"/>
    <property type="evidence" value="ECO:0007669"/>
    <property type="project" value="TreeGrafter"/>
</dbReference>
<dbReference type="AlphaFoldDB" id="A0A8S1P3R5"/>
<evidence type="ECO:0000259" key="5">
    <source>
        <dbReference type="PROSITE" id="PS50011"/>
    </source>
</evidence>
<sequence>MDKNDRDQYIIEETETKLISMGQYGQIYECQRKDGKQKEPLCVKIIKKKEQTMNQSLNEIKILAKIMKLKPENLVNIIHIFEQIHQFEIIMERCDMDLEQEFNILQKNKLWYTDEDCFNILTQITNGIRILHQNNILHRDIKPSNILVKVKNKGRRVYKISDFGFSKILENYCKTDYYTTMGTPLYASPQIFNQQAYSGKCDIYSLGIILYQIFFNGNMPIVFQTKSDLQNFHQILKKKEFQCQLPNYSYAEQIVDLLQKMIVYKEEERISFDQLFQHPILNIKKQFLFQDSIFNSSSLILYNLQTKHIYNLLDIVYQIQVIFYRKYLFYKSVCKKLSIDQQIYKKAALYCLLFLGMNQLNYYMGFIHIIISDIHPHFQKNNFDTILQHLKLCQNNLNLHPQYQQQIIQVKKEYYNEKKYIANQNNQLQKDLILIQGSPKFLSSFIEMFYQSNYKRIEQQQIIDILKFFLDQKLLDGFEASIQAAISLDEQFPIQNFQSINPNDIFLD</sequence>
<dbReference type="OMA" id="CDMDLEQ"/>
<dbReference type="PANTHER" id="PTHR24348:SF22">
    <property type="entry name" value="NON-SPECIFIC SERINE_THREONINE PROTEIN KINASE"/>
    <property type="match status" value="1"/>
</dbReference>
<organism evidence="6 7">
    <name type="scientific">Paramecium primaurelia</name>
    <dbReference type="NCBI Taxonomy" id="5886"/>
    <lineage>
        <taxon>Eukaryota</taxon>
        <taxon>Sar</taxon>
        <taxon>Alveolata</taxon>
        <taxon>Ciliophora</taxon>
        <taxon>Intramacronucleata</taxon>
        <taxon>Oligohymenophorea</taxon>
        <taxon>Peniculida</taxon>
        <taxon>Parameciidae</taxon>
        <taxon>Paramecium</taxon>
    </lineage>
</organism>
<dbReference type="GO" id="GO:0005524">
    <property type="term" value="F:ATP binding"/>
    <property type="evidence" value="ECO:0007669"/>
    <property type="project" value="UniProtKB-KW"/>
</dbReference>
<dbReference type="GO" id="GO:0000045">
    <property type="term" value="P:autophagosome assembly"/>
    <property type="evidence" value="ECO:0007669"/>
    <property type="project" value="TreeGrafter"/>
</dbReference>
<protein>
    <recommendedName>
        <fullName evidence="5">Protein kinase domain-containing protein</fullName>
    </recommendedName>
</protein>
<dbReference type="Proteomes" id="UP000688137">
    <property type="component" value="Unassembled WGS sequence"/>
</dbReference>
<evidence type="ECO:0000256" key="3">
    <source>
        <dbReference type="ARBA" id="ARBA00022777"/>
    </source>
</evidence>
<dbReference type="InterPro" id="IPR000719">
    <property type="entry name" value="Prot_kinase_dom"/>
</dbReference>
<gene>
    <name evidence="6" type="ORF">PPRIM_AZ9-3.1.T1040074</name>
</gene>
<keyword evidence="3" id="KW-0418">Kinase</keyword>
<reference evidence="6" key="1">
    <citation type="submission" date="2021-01" db="EMBL/GenBank/DDBJ databases">
        <authorList>
            <consortium name="Genoscope - CEA"/>
            <person name="William W."/>
        </authorList>
    </citation>
    <scope>NUCLEOTIDE SEQUENCE</scope>
</reference>
<dbReference type="PANTHER" id="PTHR24348">
    <property type="entry name" value="SERINE/THREONINE-PROTEIN KINASE UNC-51-RELATED"/>
    <property type="match status" value="1"/>
</dbReference>
<accession>A0A8S1P3R5</accession>
<dbReference type="Pfam" id="PF00069">
    <property type="entry name" value="Pkinase"/>
    <property type="match status" value="1"/>
</dbReference>
<proteinExistence type="predicted"/>
<keyword evidence="4" id="KW-0067">ATP-binding</keyword>
<dbReference type="GO" id="GO:0016020">
    <property type="term" value="C:membrane"/>
    <property type="evidence" value="ECO:0007669"/>
    <property type="project" value="TreeGrafter"/>
</dbReference>
<dbReference type="PROSITE" id="PS50011">
    <property type="entry name" value="PROTEIN_KINASE_DOM"/>
    <property type="match status" value="1"/>
</dbReference>
<dbReference type="PROSITE" id="PS00108">
    <property type="entry name" value="PROTEIN_KINASE_ST"/>
    <property type="match status" value="1"/>
</dbReference>
<keyword evidence="1" id="KW-0808">Transferase</keyword>
<dbReference type="GO" id="GO:0005776">
    <property type="term" value="C:autophagosome"/>
    <property type="evidence" value="ECO:0007669"/>
    <property type="project" value="TreeGrafter"/>
</dbReference>